<evidence type="ECO:0000256" key="1">
    <source>
        <dbReference type="SAM" id="Phobius"/>
    </source>
</evidence>
<accession>A0A3N4IFW5</accession>
<organism evidence="2 3">
    <name type="scientific">Ascobolus immersus RN42</name>
    <dbReference type="NCBI Taxonomy" id="1160509"/>
    <lineage>
        <taxon>Eukaryota</taxon>
        <taxon>Fungi</taxon>
        <taxon>Dikarya</taxon>
        <taxon>Ascomycota</taxon>
        <taxon>Pezizomycotina</taxon>
        <taxon>Pezizomycetes</taxon>
        <taxon>Pezizales</taxon>
        <taxon>Ascobolaceae</taxon>
        <taxon>Ascobolus</taxon>
    </lineage>
</organism>
<reference evidence="2 3" key="1">
    <citation type="journal article" date="2018" name="Nat. Ecol. Evol.">
        <title>Pezizomycetes genomes reveal the molecular basis of ectomycorrhizal truffle lifestyle.</title>
        <authorList>
            <person name="Murat C."/>
            <person name="Payen T."/>
            <person name="Noel B."/>
            <person name="Kuo A."/>
            <person name="Morin E."/>
            <person name="Chen J."/>
            <person name="Kohler A."/>
            <person name="Krizsan K."/>
            <person name="Balestrini R."/>
            <person name="Da Silva C."/>
            <person name="Montanini B."/>
            <person name="Hainaut M."/>
            <person name="Levati E."/>
            <person name="Barry K.W."/>
            <person name="Belfiori B."/>
            <person name="Cichocki N."/>
            <person name="Clum A."/>
            <person name="Dockter R.B."/>
            <person name="Fauchery L."/>
            <person name="Guy J."/>
            <person name="Iotti M."/>
            <person name="Le Tacon F."/>
            <person name="Lindquist E.A."/>
            <person name="Lipzen A."/>
            <person name="Malagnac F."/>
            <person name="Mello A."/>
            <person name="Molinier V."/>
            <person name="Miyauchi S."/>
            <person name="Poulain J."/>
            <person name="Riccioni C."/>
            <person name="Rubini A."/>
            <person name="Sitrit Y."/>
            <person name="Splivallo R."/>
            <person name="Traeger S."/>
            <person name="Wang M."/>
            <person name="Zifcakova L."/>
            <person name="Wipf D."/>
            <person name="Zambonelli A."/>
            <person name="Paolocci F."/>
            <person name="Nowrousian M."/>
            <person name="Ottonello S."/>
            <person name="Baldrian P."/>
            <person name="Spatafora J.W."/>
            <person name="Henrissat B."/>
            <person name="Nagy L.G."/>
            <person name="Aury J.M."/>
            <person name="Wincker P."/>
            <person name="Grigoriev I.V."/>
            <person name="Bonfante P."/>
            <person name="Martin F.M."/>
        </authorList>
    </citation>
    <scope>NUCLEOTIDE SEQUENCE [LARGE SCALE GENOMIC DNA]</scope>
    <source>
        <strain evidence="2 3">RN42</strain>
    </source>
</reference>
<dbReference type="AlphaFoldDB" id="A0A3N4IFW5"/>
<dbReference type="OrthoDB" id="5043642at2759"/>
<name>A0A3N4IFW5_ASCIM</name>
<dbReference type="InterPro" id="IPR021848">
    <property type="entry name" value="HODM_asu-like"/>
</dbReference>
<dbReference type="EMBL" id="ML119667">
    <property type="protein sequence ID" value="RPA83071.1"/>
    <property type="molecule type" value="Genomic_DNA"/>
</dbReference>
<dbReference type="STRING" id="1160509.A0A3N4IFW5"/>
<evidence type="ECO:0000313" key="3">
    <source>
        <dbReference type="Proteomes" id="UP000275078"/>
    </source>
</evidence>
<keyword evidence="1" id="KW-0812">Transmembrane</keyword>
<evidence type="ECO:0000313" key="2">
    <source>
        <dbReference type="EMBL" id="RPA83071.1"/>
    </source>
</evidence>
<keyword evidence="1" id="KW-1133">Transmembrane helix</keyword>
<keyword evidence="3" id="KW-1185">Reference proteome</keyword>
<evidence type="ECO:0008006" key="4">
    <source>
        <dbReference type="Google" id="ProtNLM"/>
    </source>
</evidence>
<proteinExistence type="predicted"/>
<protein>
    <recommendedName>
        <fullName evidence="4">HRQ family protein</fullName>
    </recommendedName>
</protein>
<sequence length="399" mass="45108">MDAVLDFVDQLEAYSPVSVWVLELLIVVIVLRVIFFLHTLLDLNTARERARVYLNRENELKYAITEKKDVFIPDIVPVPNFDIKTAPVNPARPFKPKFHLSMGIQKGTHNDVILIDHLYPKHTALRKQLVRDHPRVTHDVHKDAPEGILDVIAETYDMILGQILPKRWPTIFSCSVEKGFHNSISGETCPFPAPRTNGGIDALRILAENVEEDILIMTPVPGPDGDIYVLQAYAVCFPSGYFPTLKAGMTMEEIHKPVPGFKQKLQSSVDRYFRKISTGNVMRRWNWAITLDPTLFNPGGNHFYPTPEQPTPPPITKEEFDPDQANLRVEHQTLSRLPESQALIFTMRTYITPLSQIKAEGLGAALADACEGLDANGKEMAEYKRRGEWGEVVGEYLRS</sequence>
<feature type="transmembrane region" description="Helical" evidence="1">
    <location>
        <begin position="20"/>
        <end position="41"/>
    </location>
</feature>
<dbReference type="Proteomes" id="UP000275078">
    <property type="component" value="Unassembled WGS sequence"/>
</dbReference>
<keyword evidence="1" id="KW-0472">Membrane</keyword>
<gene>
    <name evidence="2" type="ORF">BJ508DRAFT_324945</name>
</gene>
<dbReference type="Pfam" id="PF11927">
    <property type="entry name" value="HODM_asu-like"/>
    <property type="match status" value="1"/>
</dbReference>